<keyword evidence="7" id="KW-0472">Membrane</keyword>
<feature type="compositionally biased region" description="Low complexity" evidence="6">
    <location>
        <begin position="216"/>
        <end position="235"/>
    </location>
</feature>
<keyword evidence="4" id="KW-0732">Signal</keyword>
<evidence type="ECO:0000256" key="7">
    <source>
        <dbReference type="SAM" id="Phobius"/>
    </source>
</evidence>
<feature type="compositionally biased region" description="Basic and acidic residues" evidence="6">
    <location>
        <begin position="263"/>
        <end position="285"/>
    </location>
</feature>
<dbReference type="PROSITE" id="PS50978">
    <property type="entry name" value="NEAT"/>
    <property type="match status" value="1"/>
</dbReference>
<dbReference type="SUPFAM" id="SSF158911">
    <property type="entry name" value="NEAT domain-like"/>
    <property type="match status" value="1"/>
</dbReference>
<evidence type="ECO:0000313" key="10">
    <source>
        <dbReference type="Proteomes" id="UP000683139"/>
    </source>
</evidence>
<feature type="domain" description="NEAT" evidence="8">
    <location>
        <begin position="44"/>
        <end position="165"/>
    </location>
</feature>
<proteinExistence type="predicted"/>
<dbReference type="PANTHER" id="PTHR37824:SF1">
    <property type="entry name" value="IRON-REGULATED SURFACE DETERMINANT PROTEIN C"/>
    <property type="match status" value="1"/>
</dbReference>
<evidence type="ECO:0000256" key="6">
    <source>
        <dbReference type="SAM" id="MobiDB-lite"/>
    </source>
</evidence>
<evidence type="ECO:0000256" key="2">
    <source>
        <dbReference type="ARBA" id="ARBA00022512"/>
    </source>
</evidence>
<evidence type="ECO:0000313" key="9">
    <source>
        <dbReference type="EMBL" id="GIP15485.1"/>
    </source>
</evidence>
<evidence type="ECO:0000259" key="8">
    <source>
        <dbReference type="PROSITE" id="PS50978"/>
    </source>
</evidence>
<keyword evidence="10" id="KW-1185">Reference proteome</keyword>
<keyword evidence="3" id="KW-0964">Secreted</keyword>
<feature type="transmembrane region" description="Helical" evidence="7">
    <location>
        <begin position="355"/>
        <end position="376"/>
    </location>
</feature>
<comment type="subcellular location">
    <subcellularLocation>
        <location evidence="1">Secreted</location>
        <location evidence="1">Cell wall</location>
        <topology evidence="1">Peptidoglycan-anchor</topology>
    </subcellularLocation>
</comment>
<dbReference type="Pfam" id="PF05031">
    <property type="entry name" value="NEAT"/>
    <property type="match status" value="1"/>
</dbReference>
<dbReference type="EMBL" id="BOSE01000001">
    <property type="protein sequence ID" value="GIP15485.1"/>
    <property type="molecule type" value="Genomic_DNA"/>
</dbReference>
<dbReference type="SMART" id="SM00725">
    <property type="entry name" value="NEAT"/>
    <property type="match status" value="1"/>
</dbReference>
<accession>A0A920CWQ1</accession>
<reference evidence="9" key="1">
    <citation type="submission" date="2021-03" db="EMBL/GenBank/DDBJ databases">
        <title>Antimicrobial resistance genes in bacteria isolated from Japanese honey, and their potential for conferring macrolide and lincosamide resistance in the American foulbrood pathogen Paenibacillus larvae.</title>
        <authorList>
            <person name="Okamoto M."/>
            <person name="Kumagai M."/>
            <person name="Kanamori H."/>
            <person name="Takamatsu D."/>
        </authorList>
    </citation>
    <scope>NUCLEOTIDE SEQUENCE</scope>
    <source>
        <strain evidence="9">J40TS1</strain>
    </source>
</reference>
<sequence>MRKIEREEKTIVRYFSKVICGGLLLFALLIAFNGGGSSVYAAELSDGTYTIDYMIKKPDDESVSMANDYWEKPATVIVSGGAISVRMTINHSEWVTQFKTPSGSSYADAKVISEDAEKNTRLVQFSLDSLDKPMLSKIHVTVPEIDYDHDYTIRFVYDTDTLKLISEPKASTTPQASATLHVSTTPQASAKPQAGATPQASVKPQAGATTQASAKPQASATPQQSTSTTQPSAAAKGDEKAAEGSSAQSKTGTTESAASADDTSSKDDDASSTGDNDKETDENKALLEQTEDNNEGAEQSNNSSNANSANTKQGNAAADDQKAVELTAALDGAVEENSDTIVAASVEQAPSKKNGVLTIVFLAVLLVASIIVIAVYRKRKSKAA</sequence>
<dbReference type="InterPro" id="IPR050436">
    <property type="entry name" value="IsdA"/>
</dbReference>
<feature type="region of interest" description="Disordered" evidence="6">
    <location>
        <begin position="170"/>
        <end position="319"/>
    </location>
</feature>
<feature type="compositionally biased region" description="Low complexity" evidence="6">
    <location>
        <begin position="251"/>
        <end position="262"/>
    </location>
</feature>
<keyword evidence="7" id="KW-1133">Transmembrane helix</keyword>
<dbReference type="AlphaFoldDB" id="A0A920CWQ1"/>
<protein>
    <recommendedName>
        <fullName evidence="8">NEAT domain-containing protein</fullName>
    </recommendedName>
</protein>
<feature type="compositionally biased region" description="Polar residues" evidence="6">
    <location>
        <begin position="170"/>
        <end position="214"/>
    </location>
</feature>
<evidence type="ECO:0000256" key="1">
    <source>
        <dbReference type="ARBA" id="ARBA00004168"/>
    </source>
</evidence>
<feature type="compositionally biased region" description="Low complexity" evidence="6">
    <location>
        <begin position="300"/>
        <end position="310"/>
    </location>
</feature>
<dbReference type="InterPro" id="IPR037250">
    <property type="entry name" value="NEAT_dom_sf"/>
</dbReference>
<name>A0A920CWQ1_9BACL</name>
<evidence type="ECO:0000256" key="5">
    <source>
        <dbReference type="ARBA" id="ARBA00023088"/>
    </source>
</evidence>
<dbReference type="RefSeq" id="WP_213513684.1">
    <property type="nucleotide sequence ID" value="NZ_BOSE01000001.1"/>
</dbReference>
<comment type="caution">
    <text evidence="9">The sequence shown here is derived from an EMBL/GenBank/DDBJ whole genome shotgun (WGS) entry which is preliminary data.</text>
</comment>
<dbReference type="Gene3D" id="2.60.40.1850">
    <property type="match status" value="1"/>
</dbReference>
<organism evidence="9 10">
    <name type="scientific">Paenibacillus montaniterrae</name>
    <dbReference type="NCBI Taxonomy" id="429341"/>
    <lineage>
        <taxon>Bacteria</taxon>
        <taxon>Bacillati</taxon>
        <taxon>Bacillota</taxon>
        <taxon>Bacilli</taxon>
        <taxon>Bacillales</taxon>
        <taxon>Paenibacillaceae</taxon>
        <taxon>Paenibacillus</taxon>
    </lineage>
</organism>
<dbReference type="PANTHER" id="PTHR37824">
    <property type="entry name" value="IRON-REGULATED SURFACE DETERMINANT PROTEIN C"/>
    <property type="match status" value="1"/>
</dbReference>
<gene>
    <name evidence="9" type="ORF">J40TS1_11270</name>
</gene>
<dbReference type="Proteomes" id="UP000683139">
    <property type="component" value="Unassembled WGS sequence"/>
</dbReference>
<keyword evidence="7" id="KW-0812">Transmembrane</keyword>
<evidence type="ECO:0000256" key="4">
    <source>
        <dbReference type="ARBA" id="ARBA00022729"/>
    </source>
</evidence>
<dbReference type="InterPro" id="IPR006635">
    <property type="entry name" value="NEAT_dom"/>
</dbReference>
<dbReference type="CDD" id="cd06920">
    <property type="entry name" value="NEAT"/>
    <property type="match status" value="1"/>
</dbReference>
<keyword evidence="5" id="KW-0572">Peptidoglycan-anchor</keyword>
<keyword evidence="2" id="KW-0134">Cell wall</keyword>
<evidence type="ECO:0000256" key="3">
    <source>
        <dbReference type="ARBA" id="ARBA00022525"/>
    </source>
</evidence>